<feature type="region of interest" description="Disordered" evidence="1">
    <location>
        <begin position="84"/>
        <end position="104"/>
    </location>
</feature>
<dbReference type="InterPro" id="IPR036192">
    <property type="entry name" value="Cell_div_ZapA-like_sf"/>
</dbReference>
<evidence type="ECO:0000313" key="2">
    <source>
        <dbReference type="EMBL" id="ABB37780.1"/>
    </source>
</evidence>
<dbReference type="HOGENOM" id="CLU_188987_0_0_7"/>
<evidence type="ECO:0000313" key="3">
    <source>
        <dbReference type="Proteomes" id="UP000002710"/>
    </source>
</evidence>
<reference evidence="2 3" key="1">
    <citation type="journal article" date="2011" name="J. Bacteriol.">
        <title>Complete genome sequence and updated annotation of Desulfovibrio alaskensis G20.</title>
        <authorList>
            <person name="Hauser L.J."/>
            <person name="Land M.L."/>
            <person name="Brown S.D."/>
            <person name="Larimer F."/>
            <person name="Keller K.L."/>
            <person name="Rapp-Giles B.J."/>
            <person name="Price M.N."/>
            <person name="Lin M."/>
            <person name="Bruce D.C."/>
            <person name="Detter J.C."/>
            <person name="Tapia R."/>
            <person name="Han C.S."/>
            <person name="Goodwin L.A."/>
            <person name="Cheng J.F."/>
            <person name="Pitluck S."/>
            <person name="Copeland A."/>
            <person name="Lucas S."/>
            <person name="Nolan M."/>
            <person name="Lapidus A.L."/>
            <person name="Palumbo A.V."/>
            <person name="Wall J.D."/>
        </authorList>
    </citation>
    <scope>NUCLEOTIDE SEQUENCE [LARGE SCALE GENOMIC DNA]</scope>
    <source>
        <strain evidence="3">ATCC BAA 1058 / DSM 17464 / G20</strain>
    </source>
</reference>
<dbReference type="STRING" id="207559.Dde_0979"/>
<dbReference type="Proteomes" id="UP000002710">
    <property type="component" value="Chromosome"/>
</dbReference>
<name>Q313W6_OLEA2</name>
<dbReference type="Pfam" id="PF05164">
    <property type="entry name" value="ZapA"/>
    <property type="match status" value="1"/>
</dbReference>
<keyword evidence="3" id="KW-1185">Reference proteome</keyword>
<evidence type="ECO:0008006" key="4">
    <source>
        <dbReference type="Google" id="ProtNLM"/>
    </source>
</evidence>
<dbReference type="SUPFAM" id="SSF102829">
    <property type="entry name" value="Cell division protein ZapA-like"/>
    <property type="match status" value="1"/>
</dbReference>
<accession>Q313W6</accession>
<dbReference type="KEGG" id="dde:Dde_0979"/>
<dbReference type="AlphaFoldDB" id="Q313W6"/>
<sequence length="104" mass="11968">MRSYNLSVLGLEVSFKAEADPQRVEQARQLVEERYNKLKFHGKQLSKEKLLTFLVLGLADDLLQSNHQHQEFDKRLAALLAKIDEHNQPPAGDDDESLPWSVRD</sequence>
<organism evidence="2 3">
    <name type="scientific">Oleidesulfovibrio alaskensis (strain ATCC BAA-1058 / DSM 17464 / G20)</name>
    <name type="common">Desulfovibrio alaskensis</name>
    <dbReference type="NCBI Taxonomy" id="207559"/>
    <lineage>
        <taxon>Bacteria</taxon>
        <taxon>Pseudomonadati</taxon>
        <taxon>Thermodesulfobacteriota</taxon>
        <taxon>Desulfovibrionia</taxon>
        <taxon>Desulfovibrionales</taxon>
        <taxon>Desulfovibrionaceae</taxon>
        <taxon>Oleidesulfovibrio</taxon>
    </lineage>
</organism>
<protein>
    <recommendedName>
        <fullName evidence="4">Cell division protein ZapA</fullName>
    </recommendedName>
</protein>
<dbReference type="eggNOG" id="COG3027">
    <property type="taxonomic scope" value="Bacteria"/>
</dbReference>
<evidence type="ECO:0000256" key="1">
    <source>
        <dbReference type="SAM" id="MobiDB-lite"/>
    </source>
</evidence>
<proteinExistence type="predicted"/>
<dbReference type="EMBL" id="CP000112">
    <property type="protein sequence ID" value="ABB37780.1"/>
    <property type="molecule type" value="Genomic_DNA"/>
</dbReference>
<gene>
    <name evidence="2" type="ordered locus">Dde_0979</name>
</gene>
<dbReference type="InterPro" id="IPR007838">
    <property type="entry name" value="Cell_div_ZapA-like"/>
</dbReference>